<protein>
    <submittedName>
        <fullName evidence="3">Os03g0801350 protein</fullName>
    </submittedName>
</protein>
<feature type="region of interest" description="Disordered" evidence="1">
    <location>
        <begin position="34"/>
        <end position="141"/>
    </location>
</feature>
<sequence length="161" mass="17346">HTPLLTTKSLLFPSLLLLSSPLLGYSLSFFFGQAGPRARGGRKGGRPAGDGRRGRRRDDGSSYRGREAGEREGGRWRPMLGRRRPVMADAGEGETMGPPTAGARRERGRAAGGGAGRRWAGDGGRRWGELRKQTHGPTQARLLPCRELRKQTQALASGSGE</sequence>
<feature type="non-terminal residue" evidence="3">
    <location>
        <position position="1"/>
    </location>
</feature>
<feature type="compositionally biased region" description="Basic and acidic residues" evidence="1">
    <location>
        <begin position="119"/>
        <end position="132"/>
    </location>
</feature>
<organism evidence="3 4">
    <name type="scientific">Oryza sativa subsp. japonica</name>
    <name type="common">Rice</name>
    <dbReference type="NCBI Taxonomy" id="39947"/>
    <lineage>
        <taxon>Eukaryota</taxon>
        <taxon>Viridiplantae</taxon>
        <taxon>Streptophyta</taxon>
        <taxon>Embryophyta</taxon>
        <taxon>Tracheophyta</taxon>
        <taxon>Spermatophyta</taxon>
        <taxon>Magnoliopsida</taxon>
        <taxon>Liliopsida</taxon>
        <taxon>Poales</taxon>
        <taxon>Poaceae</taxon>
        <taxon>BOP clade</taxon>
        <taxon>Oryzoideae</taxon>
        <taxon>Oryzeae</taxon>
        <taxon>Oryzinae</taxon>
        <taxon>Oryza</taxon>
        <taxon>Oryza sativa</taxon>
    </lineage>
</organism>
<keyword evidence="2" id="KW-0812">Transmembrane</keyword>
<gene>
    <name evidence="3" type="ordered locus">Os03g0801350</name>
</gene>
<evidence type="ECO:0000256" key="2">
    <source>
        <dbReference type="SAM" id="Phobius"/>
    </source>
</evidence>
<evidence type="ECO:0000313" key="4">
    <source>
        <dbReference type="Proteomes" id="UP000000763"/>
    </source>
</evidence>
<dbReference type="KEGG" id="dosa:Os03g0801350"/>
<proteinExistence type="predicted"/>
<name>C7IZI7_ORYSJ</name>
<dbReference type="Proteomes" id="UP000000763">
    <property type="component" value="Chromosome 3"/>
</dbReference>
<keyword evidence="2" id="KW-1133">Transmembrane helix</keyword>
<evidence type="ECO:0000256" key="1">
    <source>
        <dbReference type="SAM" id="MobiDB-lite"/>
    </source>
</evidence>
<feature type="transmembrane region" description="Helical" evidence="2">
    <location>
        <begin position="12"/>
        <end position="32"/>
    </location>
</feature>
<evidence type="ECO:0000313" key="3">
    <source>
        <dbReference type="EMBL" id="BAH92400.1"/>
    </source>
</evidence>
<reference evidence="3 4" key="1">
    <citation type="journal article" date="2005" name="Nature">
        <title>The map-based sequence of the rice genome.</title>
        <authorList>
            <consortium name="International rice genome sequencing project (IRGSP)"/>
            <person name="Matsumoto T."/>
            <person name="Wu J."/>
            <person name="Kanamori H."/>
            <person name="Katayose Y."/>
            <person name="Fujisawa M."/>
            <person name="Namiki N."/>
            <person name="Mizuno H."/>
            <person name="Yamamoto K."/>
            <person name="Antonio B.A."/>
            <person name="Baba T."/>
            <person name="Sakata K."/>
            <person name="Nagamura Y."/>
            <person name="Aoki H."/>
            <person name="Arikawa K."/>
            <person name="Arita K."/>
            <person name="Bito T."/>
            <person name="Chiden Y."/>
            <person name="Fujitsuka N."/>
            <person name="Fukunaka R."/>
            <person name="Hamada M."/>
            <person name="Harada C."/>
            <person name="Hayashi A."/>
            <person name="Hijishita S."/>
            <person name="Honda M."/>
            <person name="Hosokawa S."/>
            <person name="Ichikawa Y."/>
            <person name="Idonuma A."/>
            <person name="Iijima M."/>
            <person name="Ikeda M."/>
            <person name="Ikeno M."/>
            <person name="Ito K."/>
            <person name="Ito S."/>
            <person name="Ito T."/>
            <person name="Ito Y."/>
            <person name="Ito Y."/>
            <person name="Iwabuchi A."/>
            <person name="Kamiya K."/>
            <person name="Karasawa W."/>
            <person name="Kurita K."/>
            <person name="Katagiri S."/>
            <person name="Kikuta A."/>
            <person name="Kobayashi H."/>
            <person name="Kobayashi N."/>
            <person name="Machita K."/>
            <person name="Maehara T."/>
            <person name="Masukawa M."/>
            <person name="Mizubayashi T."/>
            <person name="Mukai Y."/>
            <person name="Nagasaki H."/>
            <person name="Nagata Y."/>
            <person name="Naito S."/>
            <person name="Nakashima M."/>
            <person name="Nakama Y."/>
            <person name="Nakamichi Y."/>
            <person name="Nakamura M."/>
            <person name="Meguro A."/>
            <person name="Negishi M."/>
            <person name="Ohta I."/>
            <person name="Ohta T."/>
            <person name="Okamoto M."/>
            <person name="Ono N."/>
            <person name="Saji S."/>
            <person name="Sakaguchi M."/>
            <person name="Sakai K."/>
            <person name="Shibata M."/>
            <person name="Shimokawa T."/>
            <person name="Song J."/>
            <person name="Takazaki Y."/>
            <person name="Terasawa K."/>
            <person name="Tsugane M."/>
            <person name="Tsuji K."/>
            <person name="Ueda S."/>
            <person name="Waki K."/>
            <person name="Yamagata H."/>
            <person name="Yamamoto M."/>
            <person name="Yamamoto S."/>
            <person name="Yamane H."/>
            <person name="Yoshiki S."/>
            <person name="Yoshihara R."/>
            <person name="Yukawa K."/>
            <person name="Zhong H."/>
            <person name="Yano M."/>
            <person name="Yuan Q."/>
            <person name="Ouyang S."/>
            <person name="Liu J."/>
            <person name="Jones K.M."/>
            <person name="Gansberger K."/>
            <person name="Moffat K."/>
            <person name="Hill J."/>
            <person name="Bera J."/>
            <person name="Fadrosh D."/>
            <person name="Jin S."/>
            <person name="Johri S."/>
            <person name="Kim M."/>
            <person name="Overton L."/>
            <person name="Reardon M."/>
            <person name="Tsitrin T."/>
            <person name="Vuong H."/>
            <person name="Weaver B."/>
            <person name="Ciecko A."/>
            <person name="Tallon L."/>
            <person name="Jackson J."/>
            <person name="Pai G."/>
            <person name="Aken S.V."/>
            <person name="Utterback T."/>
            <person name="Reidmuller S."/>
            <person name="Feldblyum T."/>
            <person name="Hsiao J."/>
            <person name="Zismann V."/>
            <person name="Iobst S."/>
            <person name="de Vazeille A.R."/>
            <person name="Buell C.R."/>
            <person name="Ying K."/>
            <person name="Li Y."/>
            <person name="Lu T."/>
            <person name="Huang Y."/>
            <person name="Zhao Q."/>
            <person name="Feng Q."/>
            <person name="Zhang L."/>
            <person name="Zhu J."/>
            <person name="Weng Q."/>
            <person name="Mu J."/>
            <person name="Lu Y."/>
            <person name="Fan D."/>
            <person name="Liu Y."/>
            <person name="Guan J."/>
            <person name="Zhang Y."/>
            <person name="Yu S."/>
            <person name="Liu X."/>
            <person name="Zhang Y."/>
            <person name="Hong G."/>
            <person name="Han B."/>
            <person name="Choisne N."/>
            <person name="Demange N."/>
            <person name="Orjeda G."/>
            <person name="Samain S."/>
            <person name="Cattolico L."/>
            <person name="Pelletier E."/>
            <person name="Couloux A."/>
            <person name="Segurens B."/>
            <person name="Wincker P."/>
            <person name="D'Hont A."/>
            <person name="Scarpelli C."/>
            <person name="Weissenbach J."/>
            <person name="Salanoubat M."/>
            <person name="Quetier F."/>
            <person name="Yu Y."/>
            <person name="Kim H.R."/>
            <person name="Rambo T."/>
            <person name="Currie J."/>
            <person name="Collura K."/>
            <person name="Luo M."/>
            <person name="Yang T."/>
            <person name="Ammiraju J.S.S."/>
            <person name="Engler F."/>
            <person name="Soderlund C."/>
            <person name="Wing R.A."/>
            <person name="Palmer L.E."/>
            <person name="de la Bastide M."/>
            <person name="Spiegel L."/>
            <person name="Nascimento L."/>
            <person name="Zutavern T."/>
            <person name="O'Shaughnessy A."/>
            <person name="Dike S."/>
            <person name="Dedhia N."/>
            <person name="Preston R."/>
            <person name="Balija V."/>
            <person name="McCombie W.R."/>
            <person name="Chow T."/>
            <person name="Chen H."/>
            <person name="Chung M."/>
            <person name="Chen C."/>
            <person name="Shaw J."/>
            <person name="Wu H."/>
            <person name="Hsiao K."/>
            <person name="Chao Y."/>
            <person name="Chu M."/>
            <person name="Cheng C."/>
            <person name="Hour A."/>
            <person name="Lee P."/>
            <person name="Lin S."/>
            <person name="Lin Y."/>
            <person name="Liou J."/>
            <person name="Liu S."/>
            <person name="Hsing Y."/>
            <person name="Raghuvanshi S."/>
            <person name="Mohanty A."/>
            <person name="Bharti A.K."/>
            <person name="Gaur A."/>
            <person name="Gupta V."/>
            <person name="Kumar D."/>
            <person name="Ravi V."/>
            <person name="Vij S."/>
            <person name="Kapur A."/>
            <person name="Khurana P."/>
            <person name="Khurana P."/>
            <person name="Khurana J.P."/>
            <person name="Tyagi A.K."/>
            <person name="Gaikwad K."/>
            <person name="Singh A."/>
            <person name="Dalal V."/>
            <person name="Srivastava S."/>
            <person name="Dixit A."/>
            <person name="Pal A.K."/>
            <person name="Ghazi I.A."/>
            <person name="Yadav M."/>
            <person name="Pandit A."/>
            <person name="Bhargava A."/>
            <person name="Sureshbabu K."/>
            <person name="Batra K."/>
            <person name="Sharma T.R."/>
            <person name="Mohapatra T."/>
            <person name="Singh N.K."/>
            <person name="Messing J."/>
            <person name="Nelson A.B."/>
            <person name="Fuks G."/>
            <person name="Kavchok S."/>
            <person name="Keizer G."/>
            <person name="Linton E."/>
            <person name="Llaca V."/>
            <person name="Song R."/>
            <person name="Tanyolac B."/>
            <person name="Young S."/>
            <person name="Ho-Il K."/>
            <person name="Hahn J.H."/>
            <person name="Sangsakoo G."/>
            <person name="Vanavichit A."/>
            <person name="de Mattos Luiz.A.T."/>
            <person name="Zimmer P.D."/>
            <person name="Malone G."/>
            <person name="Dellagostin O."/>
            <person name="de Oliveira A.C."/>
            <person name="Bevan M."/>
            <person name="Bancroft I."/>
            <person name="Minx P."/>
            <person name="Cordum H."/>
            <person name="Wilson R."/>
            <person name="Cheng Z."/>
            <person name="Jin W."/>
            <person name="Jiang J."/>
            <person name="Leong S.A."/>
            <person name="Iwama H."/>
            <person name="Gojobori T."/>
            <person name="Itoh T."/>
            <person name="Niimura Y."/>
            <person name="Fujii Y."/>
            <person name="Habara T."/>
            <person name="Sakai H."/>
            <person name="Sato Y."/>
            <person name="Wilson G."/>
            <person name="Kumar K."/>
            <person name="McCouch S."/>
            <person name="Juretic N."/>
            <person name="Hoen D."/>
            <person name="Wright S."/>
            <person name="Bruskiewich R."/>
            <person name="Bureau T."/>
            <person name="Miyao A."/>
            <person name="Hirochika H."/>
            <person name="Nishikawa T."/>
            <person name="Kadowaki K."/>
            <person name="Sugiura M."/>
            <person name="Burr B."/>
            <person name="Sasaki T."/>
        </authorList>
    </citation>
    <scope>NUCLEOTIDE SEQUENCE [LARGE SCALE GENOMIC DNA]</scope>
    <source>
        <strain evidence="4">cv. Nipponbare</strain>
    </source>
</reference>
<reference evidence="4" key="2">
    <citation type="journal article" date="2008" name="Nucleic Acids Res.">
        <title>The rice annotation project database (RAP-DB): 2008 update.</title>
        <authorList>
            <consortium name="The rice annotation project (RAP)"/>
        </authorList>
    </citation>
    <scope>GENOME REANNOTATION</scope>
    <source>
        <strain evidence="4">cv. Nipponbare</strain>
    </source>
</reference>
<keyword evidence="2" id="KW-0472">Membrane</keyword>
<feature type="compositionally biased region" description="Basic and acidic residues" evidence="1">
    <location>
        <begin position="49"/>
        <end position="75"/>
    </location>
</feature>
<dbReference type="AlphaFoldDB" id="C7IZI7"/>
<accession>C7IZI7</accession>
<dbReference type="EMBL" id="AP008209">
    <property type="protein sequence ID" value="BAH92400.1"/>
    <property type="molecule type" value="Genomic_DNA"/>
</dbReference>